<sequence>MASDLVDEVIEMGDGFLSDLVQKVAITWETKCFNAATTLLEGRMIDVQVPTVSLPSLSQLKAVSSKAKAASNDESEDESVLDSLKGFIHQLATKAKEEIQSHGEEAFKEIKAEVTEIVEDKVKDLKEDLKDKLDEKVQEIRDQAEAELNKANQAAQGTLNGANQAVQGALGAELIKESDVKLLFEKIEDKIVKKIKHLPKKFPDLRKIGQKAAEKSYEADAKHLKKELQKQAVKMAKATAKRLVKAAVKKLLDDLKGRLVRLMIEVVKDMMGLGSGDDDSGSDIFSSLLDMWFPATSALIATNGTVGSAGGFDMFAEATDMMSDGSVQTSLMAKVTDAEAGMDLESAATTTANSNYNDNPDSDAIVDARRKVNDRSMIGQALNFGNISGTGICSTPNATALLQSPDLMTQLTSVQDQLQSLEDMPMVKSFYDAAETSCEVSERAQDMFDTLDEILDAAETVEVFAAGGMLGGDYPGIILARSFDQRKVCNTV</sequence>
<organism evidence="2 3">
    <name type="scientific">Symbiodinium natans</name>
    <dbReference type="NCBI Taxonomy" id="878477"/>
    <lineage>
        <taxon>Eukaryota</taxon>
        <taxon>Sar</taxon>
        <taxon>Alveolata</taxon>
        <taxon>Dinophyceae</taxon>
        <taxon>Suessiales</taxon>
        <taxon>Symbiodiniaceae</taxon>
        <taxon>Symbiodinium</taxon>
    </lineage>
</organism>
<dbReference type="AlphaFoldDB" id="A0A812KXU7"/>
<feature type="coiled-coil region" evidence="1">
    <location>
        <begin position="115"/>
        <end position="154"/>
    </location>
</feature>
<keyword evidence="3" id="KW-1185">Reference proteome</keyword>
<evidence type="ECO:0000313" key="3">
    <source>
        <dbReference type="Proteomes" id="UP000604046"/>
    </source>
</evidence>
<dbReference type="Proteomes" id="UP000604046">
    <property type="component" value="Unassembled WGS sequence"/>
</dbReference>
<gene>
    <name evidence="2" type="ORF">SNAT2548_LOCUS10036</name>
</gene>
<evidence type="ECO:0000313" key="2">
    <source>
        <dbReference type="EMBL" id="CAE7235371.1"/>
    </source>
</evidence>
<protein>
    <submittedName>
        <fullName evidence="2">Uncharacterized protein</fullName>
    </submittedName>
</protein>
<comment type="caution">
    <text evidence="2">The sequence shown here is derived from an EMBL/GenBank/DDBJ whole genome shotgun (WGS) entry which is preliminary data.</text>
</comment>
<dbReference type="EMBL" id="CAJNDS010000806">
    <property type="protein sequence ID" value="CAE7235371.1"/>
    <property type="molecule type" value="Genomic_DNA"/>
</dbReference>
<name>A0A812KXU7_9DINO</name>
<keyword evidence="1" id="KW-0175">Coiled coil</keyword>
<accession>A0A812KXU7</accession>
<reference evidence="2" key="1">
    <citation type="submission" date="2021-02" db="EMBL/GenBank/DDBJ databases">
        <authorList>
            <person name="Dougan E. K."/>
            <person name="Rhodes N."/>
            <person name="Thang M."/>
            <person name="Chan C."/>
        </authorList>
    </citation>
    <scope>NUCLEOTIDE SEQUENCE</scope>
</reference>
<proteinExistence type="predicted"/>
<evidence type="ECO:0000256" key="1">
    <source>
        <dbReference type="SAM" id="Coils"/>
    </source>
</evidence>